<feature type="compositionally biased region" description="Polar residues" evidence="20">
    <location>
        <begin position="972"/>
        <end position="1010"/>
    </location>
</feature>
<feature type="domain" description="EGF-like" evidence="22">
    <location>
        <begin position="1223"/>
        <end position="1259"/>
    </location>
</feature>
<dbReference type="SUPFAM" id="SSF57196">
    <property type="entry name" value="EGF/Laminin"/>
    <property type="match status" value="1"/>
</dbReference>
<dbReference type="PROSITE" id="PS50026">
    <property type="entry name" value="EGF_3"/>
    <property type="match status" value="2"/>
</dbReference>
<dbReference type="InterPro" id="IPR016187">
    <property type="entry name" value="CTDL_fold"/>
</dbReference>
<dbReference type="FunFam" id="2.10.25.10:FF:000006">
    <property type="entry name" value="Versican core protein-like isoform 1"/>
    <property type="match status" value="1"/>
</dbReference>
<dbReference type="Pfam" id="PF00008">
    <property type="entry name" value="EGF"/>
    <property type="match status" value="2"/>
</dbReference>
<evidence type="ECO:0000256" key="18">
    <source>
        <dbReference type="PROSITE-ProRule" id="PRU00302"/>
    </source>
</evidence>
<dbReference type="SUPFAM" id="SSF57535">
    <property type="entry name" value="Complement control module/SCR domain"/>
    <property type="match status" value="1"/>
</dbReference>
<evidence type="ECO:0000256" key="21">
    <source>
        <dbReference type="SAM" id="Phobius"/>
    </source>
</evidence>
<dbReference type="Pfam" id="PF00059">
    <property type="entry name" value="Lectin_C"/>
    <property type="match status" value="1"/>
</dbReference>
<accession>A0A6A4T7M8</accession>
<feature type="region of interest" description="Disordered" evidence="20">
    <location>
        <begin position="720"/>
        <end position="778"/>
    </location>
</feature>
<dbReference type="InterPro" id="IPR001881">
    <property type="entry name" value="EGF-like_Ca-bd_dom"/>
</dbReference>
<reference evidence="27 28" key="1">
    <citation type="submission" date="2019-06" db="EMBL/GenBank/DDBJ databases">
        <title>Draft genomes of female and male turbot (Scophthalmus maximus).</title>
        <authorList>
            <person name="Xu H."/>
            <person name="Xu X.-W."/>
            <person name="Shao C."/>
            <person name="Chen S."/>
        </authorList>
    </citation>
    <scope>NUCLEOTIDE SEQUENCE [LARGE SCALE GENOMIC DNA]</scope>
    <source>
        <strain evidence="27">Ysfricsl-2016a</strain>
        <tissue evidence="27">Blood</tissue>
    </source>
</reference>
<dbReference type="FunFam" id="2.10.25.10:FF:000537">
    <property type="entry name" value="Notch 3"/>
    <property type="match status" value="1"/>
</dbReference>
<dbReference type="InterPro" id="IPR000152">
    <property type="entry name" value="EGF-type_Asp/Asn_hydroxyl_site"/>
</dbReference>
<feature type="compositionally biased region" description="Polar residues" evidence="20">
    <location>
        <begin position="1056"/>
        <end position="1080"/>
    </location>
</feature>
<dbReference type="Gene3D" id="2.10.70.10">
    <property type="entry name" value="Complement Module, domain 1"/>
    <property type="match status" value="1"/>
</dbReference>
<comment type="caution">
    <text evidence="17">Lacks conserved residue(s) required for the propagation of feature annotation.</text>
</comment>
<keyword evidence="9" id="KW-0130">Cell adhesion</keyword>
<dbReference type="SUPFAM" id="SSF56436">
    <property type="entry name" value="C-type lectin-like"/>
    <property type="match status" value="3"/>
</dbReference>
<dbReference type="SMART" id="SM00032">
    <property type="entry name" value="CCP"/>
    <property type="match status" value="1"/>
</dbReference>
<dbReference type="PROSITE" id="PS00022">
    <property type="entry name" value="EGF_1"/>
    <property type="match status" value="2"/>
</dbReference>
<dbReference type="InterPro" id="IPR016186">
    <property type="entry name" value="C-type_lectin-like/link_sf"/>
</dbReference>
<dbReference type="InterPro" id="IPR013106">
    <property type="entry name" value="Ig_V-set"/>
</dbReference>
<keyword evidence="3 17" id="KW-0245">EGF-like domain</keyword>
<feature type="compositionally biased region" description="Polar residues" evidence="20">
    <location>
        <begin position="1088"/>
        <end position="1116"/>
    </location>
</feature>
<dbReference type="FunFam" id="3.10.100.10:FF:000011">
    <property type="entry name" value="Aggrecan core protein"/>
    <property type="match status" value="1"/>
</dbReference>
<dbReference type="GO" id="GO:0005540">
    <property type="term" value="F:hyaluronic acid binding"/>
    <property type="evidence" value="ECO:0007669"/>
    <property type="project" value="InterPro"/>
</dbReference>
<dbReference type="Gene3D" id="2.10.25.10">
    <property type="entry name" value="Laminin"/>
    <property type="match status" value="2"/>
</dbReference>
<dbReference type="InterPro" id="IPR000436">
    <property type="entry name" value="Sushi_SCR_CCP_dom"/>
</dbReference>
<evidence type="ECO:0000259" key="24">
    <source>
        <dbReference type="PROSITE" id="PS50835"/>
    </source>
</evidence>
<feature type="domain" description="Link" evidence="26">
    <location>
        <begin position="435"/>
        <end position="531"/>
    </location>
</feature>
<dbReference type="Pfam" id="PF00084">
    <property type="entry name" value="Sushi"/>
    <property type="match status" value="1"/>
</dbReference>
<feature type="domain" description="Link" evidence="26">
    <location>
        <begin position="334"/>
        <end position="429"/>
    </location>
</feature>
<evidence type="ECO:0000259" key="22">
    <source>
        <dbReference type="PROSITE" id="PS50026"/>
    </source>
</evidence>
<feature type="region of interest" description="Disordered" evidence="20">
    <location>
        <begin position="899"/>
        <end position="1145"/>
    </location>
</feature>
<feature type="transmembrane region" description="Helical" evidence="21">
    <location>
        <begin position="1678"/>
        <end position="1694"/>
    </location>
</feature>
<dbReference type="GO" id="GO:0010001">
    <property type="term" value="P:glial cell differentiation"/>
    <property type="evidence" value="ECO:0007669"/>
    <property type="project" value="TreeGrafter"/>
</dbReference>
<comment type="function">
    <text evidence="14">May modulate neuronal adhesion and neurite growth during development by binding to neural cell adhesion molecules (NG-CAM and N-CAM). Chondroitin sulfate proteoglycan; binds to hyaluronic acid.</text>
</comment>
<feature type="disulfide bond" evidence="17">
    <location>
        <begin position="1287"/>
        <end position="1296"/>
    </location>
</feature>
<dbReference type="FunFam" id="3.10.100.10:FF:000002">
    <property type="entry name" value="Hyaluronan proteoglycan link protein 1"/>
    <property type="match status" value="1"/>
</dbReference>
<keyword evidence="13" id="KW-0393">Immunoglobulin domain</keyword>
<dbReference type="PROSITE" id="PS50041">
    <property type="entry name" value="C_TYPE_LECTIN_2"/>
    <property type="match status" value="1"/>
</dbReference>
<evidence type="ECO:0000256" key="13">
    <source>
        <dbReference type="ARBA" id="ARBA00023319"/>
    </source>
</evidence>
<dbReference type="FunFam" id="2.60.40.10:FF:000571">
    <property type="entry name" value="Neurocan core protein"/>
    <property type="match status" value="1"/>
</dbReference>
<name>A0A6A4T7M8_SCOMX</name>
<dbReference type="SMART" id="SM00409">
    <property type="entry name" value="IG"/>
    <property type="match status" value="1"/>
</dbReference>
<feature type="compositionally biased region" description="Low complexity" evidence="20">
    <location>
        <begin position="670"/>
        <end position="682"/>
    </location>
</feature>
<feature type="compositionally biased region" description="Polar residues" evidence="20">
    <location>
        <begin position="1028"/>
        <end position="1045"/>
    </location>
</feature>
<feature type="domain" description="Sushi" evidence="25">
    <location>
        <begin position="1428"/>
        <end position="1488"/>
    </location>
</feature>
<dbReference type="InterPro" id="IPR000742">
    <property type="entry name" value="EGF"/>
</dbReference>
<gene>
    <name evidence="27" type="ORF">F2P81_005839</name>
</gene>
<dbReference type="InterPro" id="IPR013783">
    <property type="entry name" value="Ig-like_fold"/>
</dbReference>
<evidence type="ECO:0000256" key="1">
    <source>
        <dbReference type="ARBA" id="ARBA00004613"/>
    </source>
</evidence>
<feature type="compositionally biased region" description="Polar residues" evidence="20">
    <location>
        <begin position="794"/>
        <end position="827"/>
    </location>
</feature>
<dbReference type="PROSITE" id="PS00010">
    <property type="entry name" value="ASX_HYDROXYL"/>
    <property type="match status" value="1"/>
</dbReference>
<evidence type="ECO:0000256" key="8">
    <source>
        <dbReference type="ARBA" id="ARBA00022837"/>
    </source>
</evidence>
<dbReference type="InterPro" id="IPR036179">
    <property type="entry name" value="Ig-like_dom_sf"/>
</dbReference>
<evidence type="ECO:0000256" key="17">
    <source>
        <dbReference type="PROSITE-ProRule" id="PRU00076"/>
    </source>
</evidence>
<evidence type="ECO:0000256" key="7">
    <source>
        <dbReference type="ARBA" id="ARBA00022737"/>
    </source>
</evidence>
<feature type="compositionally biased region" description="Polar residues" evidence="20">
    <location>
        <begin position="722"/>
        <end position="746"/>
    </location>
</feature>
<proteinExistence type="predicted"/>
<feature type="domain" description="Ig-like" evidence="24">
    <location>
        <begin position="223"/>
        <end position="332"/>
    </location>
</feature>
<evidence type="ECO:0000259" key="23">
    <source>
        <dbReference type="PROSITE" id="PS50041"/>
    </source>
</evidence>
<evidence type="ECO:0000256" key="14">
    <source>
        <dbReference type="ARBA" id="ARBA00059308"/>
    </source>
</evidence>
<dbReference type="InterPro" id="IPR035976">
    <property type="entry name" value="Sushi/SCR/CCP_sf"/>
</dbReference>
<dbReference type="GO" id="GO:0072534">
    <property type="term" value="C:perineuronal net"/>
    <property type="evidence" value="ECO:0007669"/>
    <property type="project" value="TreeGrafter"/>
</dbReference>
<dbReference type="Gene3D" id="2.60.40.10">
    <property type="entry name" value="Immunoglobulins"/>
    <property type="match status" value="1"/>
</dbReference>
<evidence type="ECO:0000256" key="12">
    <source>
        <dbReference type="ARBA" id="ARBA00023180"/>
    </source>
</evidence>
<evidence type="ECO:0000256" key="4">
    <source>
        <dbReference type="ARBA" id="ARBA00022659"/>
    </source>
</evidence>
<dbReference type="PROSITE" id="PS50835">
    <property type="entry name" value="IG_LIKE"/>
    <property type="match status" value="1"/>
</dbReference>
<feature type="disulfide bond" evidence="18">
    <location>
        <begin position="1459"/>
        <end position="1486"/>
    </location>
</feature>
<dbReference type="SMART" id="SM00034">
    <property type="entry name" value="CLECT"/>
    <property type="match status" value="1"/>
</dbReference>
<dbReference type="FunFam" id="2.10.70.10:FF:000003">
    <property type="entry name" value="Versican core protein"/>
    <property type="match status" value="1"/>
</dbReference>
<evidence type="ECO:0000259" key="25">
    <source>
        <dbReference type="PROSITE" id="PS50923"/>
    </source>
</evidence>
<keyword evidence="11 17" id="KW-1015">Disulfide bond</keyword>
<dbReference type="PRINTS" id="PR01265">
    <property type="entry name" value="LINKMODULE"/>
</dbReference>
<keyword evidence="10" id="KW-0654">Proteoglycan</keyword>
<dbReference type="GO" id="GO:0001501">
    <property type="term" value="P:skeletal system development"/>
    <property type="evidence" value="ECO:0007669"/>
    <property type="project" value="TreeGrafter"/>
</dbReference>
<feature type="compositionally biased region" description="Polar residues" evidence="20">
    <location>
        <begin position="902"/>
        <end position="913"/>
    </location>
</feature>
<keyword evidence="21" id="KW-1133">Transmembrane helix</keyword>
<dbReference type="Gene3D" id="3.10.100.10">
    <property type="entry name" value="Mannose-Binding Protein A, subunit A"/>
    <property type="match status" value="3"/>
</dbReference>
<dbReference type="PROSITE" id="PS01186">
    <property type="entry name" value="EGF_2"/>
    <property type="match status" value="1"/>
</dbReference>
<protein>
    <recommendedName>
        <fullName evidence="15">Neurocan core protein</fullName>
    </recommendedName>
    <alternativeName>
        <fullName evidence="16">Chondroitin sulfate proteoglycan 3</fullName>
    </alternativeName>
</protein>
<feature type="disulfide bond" evidence="17">
    <location>
        <begin position="1249"/>
        <end position="1258"/>
    </location>
</feature>
<dbReference type="PROSITE" id="PS01241">
    <property type="entry name" value="LINK_1"/>
    <property type="match status" value="1"/>
</dbReference>
<dbReference type="SMART" id="SM00445">
    <property type="entry name" value="LINK"/>
    <property type="match status" value="2"/>
</dbReference>
<dbReference type="InterPro" id="IPR050691">
    <property type="entry name" value="Hyaluronan_bind_Proteoglycan"/>
</dbReference>
<comment type="subcellular location">
    <subcellularLocation>
        <location evidence="1">Secreted</location>
    </subcellularLocation>
</comment>
<dbReference type="InterPro" id="IPR018378">
    <property type="entry name" value="C-type_lectin_CS"/>
</dbReference>
<sequence>MTAIKRTEPYASEQTEGAVRCSLIAYFHYTKIDRFDQEMPGDGKRRERDMGNDVQQKSLPGVKVGIVNQVPKETDGLEPKWAAVSFALAINIIVWHWLGCRTLSQANEQRSRGIVAGGTANKAQEVQSQREKERYIGFAHTHTLSAEVAGEQFGVDLKRPVEILFADLRSQECSRMRGVLPVCGARHLLTFLLLQTAVCGMTSADAVVNMRKVTHQTISEELSKTVLLPCLFTLRPSASSSHEPPRIKWTKVWGQRGSDGLQKEQSVLVAKDNVVKVKKAFQGRVTLPGYSINRYNASLALTGLRSSDSGLYRCEVVVGINDEQDTVPLEVTGVVFHYRAPHDRYALSFADAKRVCVENSAVIATPGQLQATFADGYDNCDAGWLSDQTVRYPIQSPRPGCYGDREDSPGVRNYGNRSPDELFDVYCFAEQLQGEVFHSTVPEKLSLATASTHCHSLGAQLVTVGQLYLAWQAGLDQCDPGWLADGSVRYPINVPRKNCGGDEPGVRTVYNNPNRTGFPDTTAMFDAYCYKAHQQAGIQAAEAQALHHTANPAAQAFSSVTEAQHSSLFPETSTWTGLVDLEKAGAHSIAGINNSSEISEEHIVIHLRPELGWKEGQDGSSSSQLSQETDARNGSNTLGLSDPESIENHGGSAHEEEDGSYFGSENPRLSTTASSTAQPQTTNSVLAEFVNTLMRPFRFWTGSGEGEDMEKGLSVPEEKIGENQTQGEAPSRNLSVPKASRTNKGNIDNAIMEQRSGSFPFRAPTSLQSSPVEGLSEQEKEVMPLFRLVPAVLSTGQSDTSTRPGERASSTSADAPLSTANELTASSPDEKSPPSEHVNISGPQGPRGGPGFAPAPSSHFQWAIESMHRTKLGPHGNMAYVVKRPTWEPMEAKAGPLEVMTIPSSLRQDSLENYSGEGKDRDKDDATAQSAGRTVSGEEREVEGSGEGSKFPGEFGVKINNLDGNGVKLSPETESSLSQSEPVTVAEHTTLSQWQLVEQPTTSAQGSQKTDTAEEAVGEIFFVRRPTDSLSSAPSNRGKGSSSPGFTPVFRKHSKSTSGEEMATSTHEASMEVLTTTEVTTPDLLMTRHTQSTGPASTENPSHSSPTDEPSISISWVQEDKEKTTPDLQEDRATPAPSVGSQTTTGVIQLTTASTSKVGPTEVASRSAVSESFIVGSRWTPFKGLSQKSEEHKAEEMTENKDTNNPFSILIPNWAFGHMPSVENNPCQTNPCLHGGSCLQEGDGYSCYCPQGFSGESCEIDIDDCQSNPCQNGGTCIDEINSFVCLCLPSYGGATCEKDTEGCEHTWRKFHGHCYRYFSRRHTWEDGEKDCREHSGHLASIHSLAEQNFVRGLSHDNTWIGLNDRTVEDDFQWTDRMDLQYENWRENQPDNFFAGGEDCVVMISHENGKWNDVPCNYNLPYVCKKGTVLCGAPPPVDNAFLIGRKRSHYDIHSVVRYQCADGFLQRHVPTAKCRANGKWDRPKIICIKYDYWRDVLSPEIIGSVDQHALVHRGLMRSLHNIRELSHNNQGNEFKDILLIVTICPDSCNTTWLQDEQINYRREKTAHHNLVPGSISDSSGRHGESMRISSIILHYLLMTLPKFKKIIKKQQGICIIVGHEVSYSTSKPRCLSSLQYYCLYLRHKHKRPEAKSARTFVLSLFHAHTYMHSSKLLIEIKKGLMFIATPFIFVIFIAARL</sequence>
<evidence type="ECO:0000256" key="6">
    <source>
        <dbReference type="ARBA" id="ARBA00022734"/>
    </source>
</evidence>
<dbReference type="SMART" id="SM00179">
    <property type="entry name" value="EGF_CA"/>
    <property type="match status" value="2"/>
</dbReference>
<evidence type="ECO:0000259" key="26">
    <source>
        <dbReference type="PROSITE" id="PS50963"/>
    </source>
</evidence>
<keyword evidence="21" id="KW-0812">Transmembrane</keyword>
<feature type="domain" description="EGF-like" evidence="22">
    <location>
        <begin position="1261"/>
        <end position="1297"/>
    </location>
</feature>
<evidence type="ECO:0000256" key="5">
    <source>
        <dbReference type="ARBA" id="ARBA00022729"/>
    </source>
</evidence>
<feature type="region of interest" description="Disordered" evidence="20">
    <location>
        <begin position="793"/>
        <end position="857"/>
    </location>
</feature>
<feature type="disulfide bond" evidence="19">
    <location>
        <begin position="478"/>
        <end position="499"/>
    </location>
</feature>
<feature type="disulfide bond" evidence="19">
    <location>
        <begin position="380"/>
        <end position="401"/>
    </location>
</feature>
<dbReference type="GO" id="GO:0005615">
    <property type="term" value="C:extracellular space"/>
    <property type="evidence" value="ECO:0007669"/>
    <property type="project" value="TreeGrafter"/>
</dbReference>
<evidence type="ECO:0000256" key="3">
    <source>
        <dbReference type="ARBA" id="ARBA00022536"/>
    </source>
</evidence>
<dbReference type="CDD" id="cd05902">
    <property type="entry name" value="Ig_Neurocan"/>
    <property type="match status" value="1"/>
</dbReference>
<feature type="compositionally biased region" description="Basic and acidic residues" evidence="20">
    <location>
        <begin position="917"/>
        <end position="926"/>
    </location>
</feature>
<dbReference type="InterPro" id="IPR003599">
    <property type="entry name" value="Ig_sub"/>
</dbReference>
<dbReference type="EMBL" id="VEVO01000005">
    <property type="protein sequence ID" value="KAF0042307.1"/>
    <property type="molecule type" value="Genomic_DNA"/>
</dbReference>
<dbReference type="SUPFAM" id="SSF48726">
    <property type="entry name" value="Immunoglobulin"/>
    <property type="match status" value="1"/>
</dbReference>
<evidence type="ECO:0000313" key="27">
    <source>
        <dbReference type="EMBL" id="KAF0042307.1"/>
    </source>
</evidence>
<dbReference type="GO" id="GO:0002052">
    <property type="term" value="P:positive regulation of neuroblast proliferation"/>
    <property type="evidence" value="ECO:0007669"/>
    <property type="project" value="TreeGrafter"/>
</dbReference>
<dbReference type="PROSITE" id="PS00615">
    <property type="entry name" value="C_TYPE_LECTIN_1"/>
    <property type="match status" value="1"/>
</dbReference>
<keyword evidence="7" id="KW-0677">Repeat</keyword>
<dbReference type="FunFam" id="3.10.100.10:FF:000003">
    <property type="entry name" value="Versican core protein"/>
    <property type="match status" value="1"/>
</dbReference>
<dbReference type="PANTHER" id="PTHR22804:SF24">
    <property type="entry name" value="NEUROCAN CORE PROTEIN"/>
    <property type="match status" value="1"/>
</dbReference>
<dbReference type="InterPro" id="IPR018097">
    <property type="entry name" value="EGF_Ca-bd_CS"/>
</dbReference>
<feature type="region of interest" description="Disordered" evidence="20">
    <location>
        <begin position="611"/>
        <end position="682"/>
    </location>
</feature>
<dbReference type="GO" id="GO:0005509">
    <property type="term" value="F:calcium ion binding"/>
    <property type="evidence" value="ECO:0007669"/>
    <property type="project" value="InterPro"/>
</dbReference>
<evidence type="ECO:0000256" key="19">
    <source>
        <dbReference type="PROSITE-ProRule" id="PRU00323"/>
    </source>
</evidence>
<evidence type="ECO:0000256" key="11">
    <source>
        <dbReference type="ARBA" id="ARBA00023157"/>
    </source>
</evidence>
<dbReference type="SMART" id="SM00406">
    <property type="entry name" value="IGv"/>
    <property type="match status" value="1"/>
</dbReference>
<dbReference type="InterPro" id="IPR000538">
    <property type="entry name" value="Link_dom"/>
</dbReference>
<keyword evidence="2" id="KW-0964">Secreted</keyword>
<dbReference type="Pfam" id="PF07686">
    <property type="entry name" value="V-set"/>
    <property type="match status" value="1"/>
</dbReference>
<dbReference type="PROSITE" id="PS01187">
    <property type="entry name" value="EGF_CA"/>
    <property type="match status" value="1"/>
</dbReference>
<dbReference type="PROSITE" id="PS50963">
    <property type="entry name" value="LINK_2"/>
    <property type="match status" value="2"/>
</dbReference>
<evidence type="ECO:0000256" key="10">
    <source>
        <dbReference type="ARBA" id="ARBA00022974"/>
    </source>
</evidence>
<dbReference type="CDD" id="cd03517">
    <property type="entry name" value="Link_domain_CSPGs_modules_1_3"/>
    <property type="match status" value="1"/>
</dbReference>
<dbReference type="GO" id="GO:0030246">
    <property type="term" value="F:carbohydrate binding"/>
    <property type="evidence" value="ECO:0007669"/>
    <property type="project" value="UniProtKB-KW"/>
</dbReference>
<comment type="caution">
    <text evidence="27">The sequence shown here is derived from an EMBL/GenBank/DDBJ whole genome shotgun (WGS) entry which is preliminary data.</text>
</comment>
<dbReference type="CDD" id="cd00033">
    <property type="entry name" value="CCP"/>
    <property type="match status" value="1"/>
</dbReference>
<feature type="domain" description="C-type lectin" evidence="23">
    <location>
        <begin position="1310"/>
        <end position="1424"/>
    </location>
</feature>
<keyword evidence="4 18" id="KW-0768">Sushi</keyword>
<keyword evidence="6" id="KW-0430">Lectin</keyword>
<evidence type="ECO:0000256" key="16">
    <source>
        <dbReference type="ARBA" id="ARBA00075743"/>
    </source>
</evidence>
<dbReference type="SMART" id="SM00181">
    <property type="entry name" value="EGF"/>
    <property type="match status" value="2"/>
</dbReference>
<evidence type="ECO:0000256" key="9">
    <source>
        <dbReference type="ARBA" id="ARBA00022889"/>
    </source>
</evidence>
<evidence type="ECO:0000256" key="2">
    <source>
        <dbReference type="ARBA" id="ARBA00022525"/>
    </source>
</evidence>
<dbReference type="Proteomes" id="UP000438429">
    <property type="component" value="Unassembled WGS sequence"/>
</dbReference>
<keyword evidence="5" id="KW-0732">Signal</keyword>
<evidence type="ECO:0000313" key="28">
    <source>
        <dbReference type="Proteomes" id="UP000438429"/>
    </source>
</evidence>
<keyword evidence="8" id="KW-0106">Calcium</keyword>
<dbReference type="InterPro" id="IPR007110">
    <property type="entry name" value="Ig-like_dom"/>
</dbReference>
<dbReference type="CDD" id="cd03520">
    <property type="entry name" value="Link_domain_CSPGs_modules_2_4"/>
    <property type="match status" value="1"/>
</dbReference>
<keyword evidence="12" id="KW-0325">Glycoprotein</keyword>
<keyword evidence="21" id="KW-0472">Membrane</keyword>
<dbReference type="PANTHER" id="PTHR22804">
    <property type="entry name" value="AGGRECAN/VERSICAN PROTEOGLYCAN"/>
    <property type="match status" value="1"/>
</dbReference>
<evidence type="ECO:0000256" key="15">
    <source>
        <dbReference type="ARBA" id="ARBA00073685"/>
    </source>
</evidence>
<feature type="disulfide bond" evidence="18">
    <location>
        <begin position="1430"/>
        <end position="1473"/>
    </location>
</feature>
<dbReference type="CDD" id="cd00054">
    <property type="entry name" value="EGF_CA"/>
    <property type="match status" value="2"/>
</dbReference>
<feature type="compositionally biased region" description="Basic and acidic residues" evidence="20">
    <location>
        <begin position="1118"/>
        <end position="1133"/>
    </location>
</feature>
<dbReference type="GO" id="GO:0045202">
    <property type="term" value="C:synapse"/>
    <property type="evidence" value="ECO:0007669"/>
    <property type="project" value="TreeGrafter"/>
</dbReference>
<dbReference type="InterPro" id="IPR001304">
    <property type="entry name" value="C-type_lectin-like"/>
</dbReference>
<organism evidence="27 28">
    <name type="scientific">Scophthalmus maximus</name>
    <name type="common">Turbot</name>
    <name type="synonym">Psetta maxima</name>
    <dbReference type="NCBI Taxonomy" id="52904"/>
    <lineage>
        <taxon>Eukaryota</taxon>
        <taxon>Metazoa</taxon>
        <taxon>Chordata</taxon>
        <taxon>Craniata</taxon>
        <taxon>Vertebrata</taxon>
        <taxon>Euteleostomi</taxon>
        <taxon>Actinopterygii</taxon>
        <taxon>Neopterygii</taxon>
        <taxon>Teleostei</taxon>
        <taxon>Neoteleostei</taxon>
        <taxon>Acanthomorphata</taxon>
        <taxon>Carangaria</taxon>
        <taxon>Pleuronectiformes</taxon>
        <taxon>Pleuronectoidei</taxon>
        <taxon>Scophthalmidae</taxon>
        <taxon>Scophthalmus</taxon>
    </lineage>
</organism>
<dbReference type="Pfam" id="PF00193">
    <property type="entry name" value="Xlink"/>
    <property type="match status" value="2"/>
</dbReference>
<dbReference type="GO" id="GO:0007155">
    <property type="term" value="P:cell adhesion"/>
    <property type="evidence" value="ECO:0007669"/>
    <property type="project" value="UniProtKB-KW"/>
</dbReference>
<evidence type="ECO:0000256" key="20">
    <source>
        <dbReference type="SAM" id="MobiDB-lite"/>
    </source>
</evidence>
<dbReference type="PROSITE" id="PS50923">
    <property type="entry name" value="SUSHI"/>
    <property type="match status" value="1"/>
</dbReference>
<dbReference type="GO" id="GO:0007417">
    <property type="term" value="P:central nervous system development"/>
    <property type="evidence" value="ECO:0007669"/>
    <property type="project" value="TreeGrafter"/>
</dbReference>